<dbReference type="PIRSF" id="PIRSF000883">
    <property type="entry name" value="Pesterase_MJ0912"/>
    <property type="match status" value="1"/>
</dbReference>
<protein>
    <submittedName>
        <fullName evidence="3">Phosphoesterase</fullName>
    </submittedName>
</protein>
<dbReference type="SUPFAM" id="SSF56300">
    <property type="entry name" value="Metallo-dependent phosphatases"/>
    <property type="match status" value="1"/>
</dbReference>
<accession>A0A0H3LL71</accession>
<dbReference type="eggNOG" id="COG0639">
    <property type="taxonomic scope" value="Bacteria"/>
</dbReference>
<evidence type="ECO:0000313" key="3">
    <source>
        <dbReference type="EMBL" id="CAE30626.1"/>
    </source>
</evidence>
<gene>
    <name evidence="3" type="ordered locus">BB0125</name>
</gene>
<dbReference type="InterPro" id="IPR011152">
    <property type="entry name" value="Pesterase_MJ0912"/>
</dbReference>
<dbReference type="InterPro" id="IPR050126">
    <property type="entry name" value="Ap4A_hydrolase"/>
</dbReference>
<name>A0A0H3LL71_BORBR</name>
<dbReference type="GeneID" id="56481191"/>
<dbReference type="GO" id="GO:0005737">
    <property type="term" value="C:cytoplasm"/>
    <property type="evidence" value="ECO:0007669"/>
    <property type="project" value="TreeGrafter"/>
</dbReference>
<comment type="similarity">
    <text evidence="1">Belongs to the metallophosphoesterase superfamily. YfcE family.</text>
</comment>
<dbReference type="PANTHER" id="PTHR42850:SF2">
    <property type="entry name" value="BLL5683 PROTEIN"/>
    <property type="match status" value="1"/>
</dbReference>
<organism evidence="3 4">
    <name type="scientific">Bordetella bronchiseptica (strain ATCC BAA-588 / NCTC 13252 / RB50)</name>
    <name type="common">Alcaligenes bronchisepticus</name>
    <dbReference type="NCBI Taxonomy" id="257310"/>
    <lineage>
        <taxon>Bacteria</taxon>
        <taxon>Pseudomonadati</taxon>
        <taxon>Pseudomonadota</taxon>
        <taxon>Betaproteobacteria</taxon>
        <taxon>Burkholderiales</taxon>
        <taxon>Alcaligenaceae</taxon>
        <taxon>Bordetella</taxon>
    </lineage>
</organism>
<reference evidence="3 4" key="1">
    <citation type="journal article" date="2003" name="Nat. Genet.">
        <title>Comparative analysis of the genome sequences of Bordetella pertussis, Bordetella parapertussis and Bordetella bronchiseptica.</title>
        <authorList>
            <person name="Parkhill J."/>
            <person name="Sebaihia M."/>
            <person name="Preston A."/>
            <person name="Murphy L.D."/>
            <person name="Thomson N.R."/>
            <person name="Harris D.E."/>
            <person name="Holden M.T.G."/>
            <person name="Churcher C.M."/>
            <person name="Bentley S.D."/>
            <person name="Mungall K.L."/>
            <person name="Cerdeno-Tarraga A.-M."/>
            <person name="Temple L."/>
            <person name="James K.D."/>
            <person name="Harris B."/>
            <person name="Quail M.A."/>
            <person name="Achtman M."/>
            <person name="Atkin R."/>
            <person name="Baker S."/>
            <person name="Basham D."/>
            <person name="Bason N."/>
            <person name="Cherevach I."/>
            <person name="Chillingworth T."/>
            <person name="Collins M."/>
            <person name="Cronin A."/>
            <person name="Davis P."/>
            <person name="Doggett J."/>
            <person name="Feltwell T."/>
            <person name="Goble A."/>
            <person name="Hamlin N."/>
            <person name="Hauser H."/>
            <person name="Holroyd S."/>
            <person name="Jagels K."/>
            <person name="Leather S."/>
            <person name="Moule S."/>
            <person name="Norberczak H."/>
            <person name="O'Neil S."/>
            <person name="Ormond D."/>
            <person name="Price C."/>
            <person name="Rabbinowitsch E."/>
            <person name="Rutter S."/>
            <person name="Sanders M."/>
            <person name="Saunders D."/>
            <person name="Seeger K."/>
            <person name="Sharp S."/>
            <person name="Simmonds M."/>
            <person name="Skelton J."/>
            <person name="Squares R."/>
            <person name="Squares S."/>
            <person name="Stevens K."/>
            <person name="Unwin L."/>
            <person name="Whitehead S."/>
            <person name="Barrell B.G."/>
            <person name="Maskell D.J."/>
        </authorList>
    </citation>
    <scope>NUCLEOTIDE SEQUENCE [LARGE SCALE GENOMIC DNA]</scope>
    <source>
        <strain evidence="3 4">ATCC BAA-588 / NCTC 13252 / RB50</strain>
    </source>
</reference>
<proteinExistence type="inferred from homology"/>
<sequence>MRLALLSDVHGNLPVLELCLAEIARRGCHDTVCLGDVFGYFPDGVLCLERLKQAGIACLMGNHEAMLLGTLPLTPAQDQVYQLQEQAGRLPADVKQEVGGWLPYAVYRAGSLNLLLVHGSPWQPLNEYIYPDADLGRFSHLPYDAVFMGHTHRPFARDVNGRLVCNVGSCGLPRDIGKASFAIFDSERNDVEIVRLDIDVPMLRSRYPLVHESVYSVLARGAQAH</sequence>
<dbReference type="GO" id="GO:0016791">
    <property type="term" value="F:phosphatase activity"/>
    <property type="evidence" value="ECO:0007669"/>
    <property type="project" value="TreeGrafter"/>
</dbReference>
<dbReference type="Pfam" id="PF12850">
    <property type="entry name" value="Metallophos_2"/>
    <property type="match status" value="1"/>
</dbReference>
<dbReference type="Gene3D" id="3.60.21.10">
    <property type="match status" value="1"/>
</dbReference>
<dbReference type="EMBL" id="BX640437">
    <property type="protein sequence ID" value="CAE30626.1"/>
    <property type="molecule type" value="Genomic_DNA"/>
</dbReference>
<evidence type="ECO:0000259" key="2">
    <source>
        <dbReference type="Pfam" id="PF12850"/>
    </source>
</evidence>
<evidence type="ECO:0000313" key="4">
    <source>
        <dbReference type="Proteomes" id="UP000001027"/>
    </source>
</evidence>
<dbReference type="InterPro" id="IPR029052">
    <property type="entry name" value="Metallo-depent_PP-like"/>
</dbReference>
<evidence type="ECO:0000256" key="1">
    <source>
        <dbReference type="ARBA" id="ARBA00008950"/>
    </source>
</evidence>
<dbReference type="PANTHER" id="PTHR42850">
    <property type="entry name" value="METALLOPHOSPHOESTERASE"/>
    <property type="match status" value="1"/>
</dbReference>
<dbReference type="InterPro" id="IPR024654">
    <property type="entry name" value="Calcineurin-like_PHP_lpxH"/>
</dbReference>
<dbReference type="Proteomes" id="UP000001027">
    <property type="component" value="Chromosome"/>
</dbReference>
<dbReference type="AlphaFoldDB" id="A0A0H3LL71"/>
<dbReference type="RefSeq" id="WP_010925712.1">
    <property type="nucleotide sequence ID" value="NC_002927.3"/>
</dbReference>
<dbReference type="KEGG" id="bbr:BB0125"/>
<dbReference type="HOGENOM" id="CLU_074761_1_1_4"/>
<feature type="domain" description="Calcineurin-like phosphoesterase" evidence="2">
    <location>
        <begin position="1"/>
        <end position="187"/>
    </location>
</feature>